<reference evidence="3" key="1">
    <citation type="submission" date="2016-10" db="EMBL/GenBank/DDBJ databases">
        <authorList>
            <person name="Varghese N."/>
            <person name="Submissions S."/>
        </authorList>
    </citation>
    <scope>NUCLEOTIDE SEQUENCE [LARGE SCALE GENOMIC DNA]</scope>
    <source>
        <strain evidence="3">DSM 44675</strain>
    </source>
</reference>
<feature type="transmembrane region" description="Helical" evidence="1">
    <location>
        <begin position="52"/>
        <end position="71"/>
    </location>
</feature>
<dbReference type="EMBL" id="FOAW01000003">
    <property type="protein sequence ID" value="SEK73892.1"/>
    <property type="molecule type" value="Genomic_DNA"/>
</dbReference>
<protein>
    <recommendedName>
        <fullName evidence="4">DUF4229 domain-containing protein</fullName>
    </recommendedName>
</protein>
<dbReference type="Proteomes" id="UP000198677">
    <property type="component" value="Unassembled WGS sequence"/>
</dbReference>
<organism evidence="2 3">
    <name type="scientific">Rhodococcus maanshanensis</name>
    <dbReference type="NCBI Taxonomy" id="183556"/>
    <lineage>
        <taxon>Bacteria</taxon>
        <taxon>Bacillati</taxon>
        <taxon>Actinomycetota</taxon>
        <taxon>Actinomycetes</taxon>
        <taxon>Mycobacteriales</taxon>
        <taxon>Nocardiaceae</taxon>
        <taxon>Rhodococcus</taxon>
    </lineage>
</organism>
<gene>
    <name evidence="2" type="ORF">SAMN05444583_103180</name>
</gene>
<dbReference type="OrthoDB" id="4775104at2"/>
<keyword evidence="1" id="KW-0812">Transmembrane</keyword>
<sequence length="112" mass="11974">MTDSSQNPAPSNAKRSLARDLGLYTVARLGLVVLIAAIILGVSQLVNVDVPLLVALIFAVIIALPLSLVLFGKLRTRVNEEISAVDARRRADRDDLRAKLRGDGSGDADGRK</sequence>
<evidence type="ECO:0000313" key="3">
    <source>
        <dbReference type="Proteomes" id="UP000198677"/>
    </source>
</evidence>
<dbReference type="AlphaFoldDB" id="A0A1H7JHG2"/>
<dbReference type="Pfam" id="PF14012">
    <property type="entry name" value="DUF4229"/>
    <property type="match status" value="1"/>
</dbReference>
<accession>A0A1H7JHG2</accession>
<evidence type="ECO:0000256" key="1">
    <source>
        <dbReference type="SAM" id="Phobius"/>
    </source>
</evidence>
<dbReference type="RefSeq" id="WP_072750276.1">
    <property type="nucleotide sequence ID" value="NZ_FOAW01000003.1"/>
</dbReference>
<keyword evidence="1" id="KW-1133">Transmembrane helix</keyword>
<proteinExistence type="predicted"/>
<keyword evidence="3" id="KW-1185">Reference proteome</keyword>
<name>A0A1H7JHG2_9NOCA</name>
<evidence type="ECO:0008006" key="4">
    <source>
        <dbReference type="Google" id="ProtNLM"/>
    </source>
</evidence>
<evidence type="ECO:0000313" key="2">
    <source>
        <dbReference type="EMBL" id="SEK73892.1"/>
    </source>
</evidence>
<dbReference type="InterPro" id="IPR025323">
    <property type="entry name" value="DUF4229"/>
</dbReference>
<keyword evidence="1" id="KW-0472">Membrane</keyword>
<feature type="transmembrane region" description="Helical" evidence="1">
    <location>
        <begin position="21"/>
        <end position="46"/>
    </location>
</feature>